<comment type="caution">
    <text evidence="2">The sequence shown here is derived from an EMBL/GenBank/DDBJ whole genome shotgun (WGS) entry which is preliminary data.</text>
</comment>
<keyword evidence="3" id="KW-1185">Reference proteome</keyword>
<evidence type="ECO:0000313" key="3">
    <source>
        <dbReference type="Proteomes" id="UP001295684"/>
    </source>
</evidence>
<proteinExistence type="predicted"/>
<accession>A0AAD1UE04</accession>
<protein>
    <submittedName>
        <fullName evidence="2">Uncharacterized protein</fullName>
    </submittedName>
</protein>
<gene>
    <name evidence="2" type="ORF">ECRASSUSDP1_LOCUS8326</name>
</gene>
<sequence>MAQSKSTRLTFAELYSISDSANPEESLEDKKLQSEEDSLIDTLFENNLRYHNHHRTEKRKAFRNDGSDECVPDDPQLFTSESLKDTVSLVLGKEPAFKPKFCFNEHKDTLQKQRRAKKSKKRLEDRQSLPHQNTSQGKSSLLPTLFSHPLYIPSPHNPSPLKLSSLNTIKFPYA</sequence>
<organism evidence="2 3">
    <name type="scientific">Euplotes crassus</name>
    <dbReference type="NCBI Taxonomy" id="5936"/>
    <lineage>
        <taxon>Eukaryota</taxon>
        <taxon>Sar</taxon>
        <taxon>Alveolata</taxon>
        <taxon>Ciliophora</taxon>
        <taxon>Intramacronucleata</taxon>
        <taxon>Spirotrichea</taxon>
        <taxon>Hypotrichia</taxon>
        <taxon>Euplotida</taxon>
        <taxon>Euplotidae</taxon>
        <taxon>Moneuplotes</taxon>
    </lineage>
</organism>
<reference evidence="2" key="1">
    <citation type="submission" date="2023-07" db="EMBL/GenBank/DDBJ databases">
        <authorList>
            <consortium name="AG Swart"/>
            <person name="Singh M."/>
            <person name="Singh A."/>
            <person name="Seah K."/>
            <person name="Emmerich C."/>
        </authorList>
    </citation>
    <scope>NUCLEOTIDE SEQUENCE</scope>
    <source>
        <strain evidence="2">DP1</strain>
    </source>
</reference>
<feature type="compositionally biased region" description="Polar residues" evidence="1">
    <location>
        <begin position="129"/>
        <end position="140"/>
    </location>
</feature>
<dbReference type="AlphaFoldDB" id="A0AAD1UE04"/>
<evidence type="ECO:0000256" key="1">
    <source>
        <dbReference type="SAM" id="MobiDB-lite"/>
    </source>
</evidence>
<dbReference type="EMBL" id="CAMPGE010008142">
    <property type="protein sequence ID" value="CAI2367049.1"/>
    <property type="molecule type" value="Genomic_DNA"/>
</dbReference>
<name>A0AAD1UE04_EUPCR</name>
<dbReference type="Proteomes" id="UP001295684">
    <property type="component" value="Unassembled WGS sequence"/>
</dbReference>
<feature type="compositionally biased region" description="Basic residues" evidence="1">
    <location>
        <begin position="112"/>
        <end position="121"/>
    </location>
</feature>
<evidence type="ECO:0000313" key="2">
    <source>
        <dbReference type="EMBL" id="CAI2367049.1"/>
    </source>
</evidence>
<feature type="region of interest" description="Disordered" evidence="1">
    <location>
        <begin position="108"/>
        <end position="140"/>
    </location>
</feature>